<reference evidence="1 2" key="1">
    <citation type="journal article" date="2024" name="Chem. Sci.">
        <title>Discovery of a lagriamide polyketide by integrated genome mining, isotopic labeling, and untargeted metabolomics.</title>
        <authorList>
            <person name="Fergusson C.H."/>
            <person name="Saulog J."/>
            <person name="Paulo B.S."/>
            <person name="Wilson D.M."/>
            <person name="Liu D.Y."/>
            <person name="Morehouse N.J."/>
            <person name="Waterworth S."/>
            <person name="Barkei J."/>
            <person name="Gray C.A."/>
            <person name="Kwan J.C."/>
            <person name="Eustaquio A.S."/>
            <person name="Linington R.G."/>
        </authorList>
    </citation>
    <scope>NUCLEOTIDE SEQUENCE [LARGE SCALE GENOMIC DNA]</scope>
    <source>
        <strain evidence="1 2">RL17-338-BIF-B</strain>
    </source>
</reference>
<keyword evidence="2" id="KW-1185">Reference proteome</keyword>
<accession>A0ABV1LYH6</accession>
<geneLocation type="plasmid" evidence="1">
    <name>pl1</name>
</geneLocation>
<proteinExistence type="predicted"/>
<sequence>MSIQVNPGGKRELAETLGRYFEVRRIPFDLDERMNGTLHIHFHVDERDASVTVSFEGVAYDAFTHGAIVDKRHALMRIEHQFAQWMERRAPAMPGGVFRITRF</sequence>
<name>A0ABV1LYH6_9BURK</name>
<gene>
    <name evidence="1" type="ORF">N0A02_33580</name>
</gene>
<protein>
    <recommendedName>
        <fullName evidence="3">DUF2218 domain-containing protein</fullName>
    </recommendedName>
</protein>
<dbReference type="Proteomes" id="UP001469089">
    <property type="component" value="Unassembled WGS sequence"/>
</dbReference>
<evidence type="ECO:0008006" key="3">
    <source>
        <dbReference type="Google" id="ProtNLM"/>
    </source>
</evidence>
<comment type="caution">
    <text evidence="1">The sequence shown here is derived from an EMBL/GenBank/DDBJ whole genome shotgun (WGS) entry which is preliminary data.</text>
</comment>
<dbReference type="RefSeq" id="WP_349545987.1">
    <property type="nucleotide sequence ID" value="NZ_JAOALG010000003.1"/>
</dbReference>
<evidence type="ECO:0000313" key="1">
    <source>
        <dbReference type="EMBL" id="MEQ5844390.1"/>
    </source>
</evidence>
<dbReference type="EMBL" id="JAOALG010000003">
    <property type="protein sequence ID" value="MEQ5844390.1"/>
    <property type="molecule type" value="Genomic_DNA"/>
</dbReference>
<keyword evidence="1" id="KW-0614">Plasmid</keyword>
<organism evidence="1 2">
    <name type="scientific">Paraburkholderia acidicola</name>
    <dbReference type="NCBI Taxonomy" id="1912599"/>
    <lineage>
        <taxon>Bacteria</taxon>
        <taxon>Pseudomonadati</taxon>
        <taxon>Pseudomonadota</taxon>
        <taxon>Betaproteobacteria</taxon>
        <taxon>Burkholderiales</taxon>
        <taxon>Burkholderiaceae</taxon>
        <taxon>Paraburkholderia</taxon>
    </lineage>
</organism>
<evidence type="ECO:0000313" key="2">
    <source>
        <dbReference type="Proteomes" id="UP001469089"/>
    </source>
</evidence>